<dbReference type="GO" id="GO:0048367">
    <property type="term" value="P:shoot system development"/>
    <property type="evidence" value="ECO:0007669"/>
    <property type="project" value="InterPro"/>
</dbReference>
<evidence type="ECO:0000313" key="2">
    <source>
        <dbReference type="EMBL" id="KAK7406890.1"/>
    </source>
</evidence>
<keyword evidence="1" id="KW-0175">Coiled coil</keyword>
<evidence type="ECO:0000313" key="4">
    <source>
        <dbReference type="Proteomes" id="UP001386955"/>
    </source>
</evidence>
<dbReference type="EMBL" id="JAYMYS010000002">
    <property type="protein sequence ID" value="KAK7406893.1"/>
    <property type="molecule type" value="Genomic_DNA"/>
</dbReference>
<dbReference type="InterPro" id="IPR004320">
    <property type="entry name" value="BPS1_pln"/>
</dbReference>
<dbReference type="GO" id="GO:0048364">
    <property type="term" value="P:root development"/>
    <property type="evidence" value="ECO:0007669"/>
    <property type="project" value="InterPro"/>
</dbReference>
<evidence type="ECO:0000313" key="3">
    <source>
        <dbReference type="EMBL" id="KAK7406893.1"/>
    </source>
</evidence>
<evidence type="ECO:0000256" key="1">
    <source>
        <dbReference type="SAM" id="Coils"/>
    </source>
</evidence>
<dbReference type="Proteomes" id="UP001386955">
    <property type="component" value="Unassembled WGS sequence"/>
</dbReference>
<dbReference type="PANTHER" id="PTHR33070:SF109">
    <property type="entry name" value="DOMAIN PROTEIN, PUTATIVE (DUF241)-RELATED"/>
    <property type="match status" value="1"/>
</dbReference>
<dbReference type="EMBL" id="JAYMYS010000002">
    <property type="protein sequence ID" value="KAK7406890.1"/>
    <property type="molecule type" value="Genomic_DNA"/>
</dbReference>
<dbReference type="Pfam" id="PF03087">
    <property type="entry name" value="BPS1"/>
    <property type="match status" value="1"/>
</dbReference>
<dbReference type="AlphaFoldDB" id="A0AAN9SW69"/>
<organism evidence="2 4">
    <name type="scientific">Psophocarpus tetragonolobus</name>
    <name type="common">Winged bean</name>
    <name type="synonym">Dolichos tetragonolobus</name>
    <dbReference type="NCBI Taxonomy" id="3891"/>
    <lineage>
        <taxon>Eukaryota</taxon>
        <taxon>Viridiplantae</taxon>
        <taxon>Streptophyta</taxon>
        <taxon>Embryophyta</taxon>
        <taxon>Tracheophyta</taxon>
        <taxon>Spermatophyta</taxon>
        <taxon>Magnoliopsida</taxon>
        <taxon>eudicotyledons</taxon>
        <taxon>Gunneridae</taxon>
        <taxon>Pentapetalae</taxon>
        <taxon>rosids</taxon>
        <taxon>fabids</taxon>
        <taxon>Fabales</taxon>
        <taxon>Fabaceae</taxon>
        <taxon>Papilionoideae</taxon>
        <taxon>50 kb inversion clade</taxon>
        <taxon>NPAAA clade</taxon>
        <taxon>indigoferoid/millettioid clade</taxon>
        <taxon>Phaseoleae</taxon>
        <taxon>Psophocarpus</taxon>
    </lineage>
</organism>
<keyword evidence="4" id="KW-1185">Reference proteome</keyword>
<feature type="coiled-coil region" evidence="1">
    <location>
        <begin position="250"/>
        <end position="277"/>
    </location>
</feature>
<evidence type="ECO:0008006" key="5">
    <source>
        <dbReference type="Google" id="ProtNLM"/>
    </source>
</evidence>
<reference evidence="2 4" key="1">
    <citation type="submission" date="2024-01" db="EMBL/GenBank/DDBJ databases">
        <title>The genomes of 5 underutilized Papilionoideae crops provide insights into root nodulation and disease resistanc.</title>
        <authorList>
            <person name="Jiang F."/>
        </authorList>
    </citation>
    <scope>NUCLEOTIDE SEQUENCE [LARGE SCALE GENOMIC DNA]</scope>
    <source>
        <strain evidence="2">DUOXIRENSHENG_FW03</strain>
        <tissue evidence="2">Leaves</tissue>
    </source>
</reference>
<comment type="caution">
    <text evidence="2">The sequence shown here is derived from an EMBL/GenBank/DDBJ whole genome shotgun (WGS) entry which is preliminary data.</text>
</comment>
<sequence>MANKFHVRSNSFPTASHPSTITVEEELSKLKTWKATPTSTSKSIGTGLSLLQDLYICLEDLLNMGSTQKLISNHQGEKCIEELLDGSVRILDICGTTRDTMLQIKDNVQTLHSAIRRRKGDSSMERVIAEYNFFSKKMKKKAKKLIANLKQMQSKFGVSPPHLTQDQQLAALIRVLREVIVMNVSIFQSLIAFLAVPASKSKATKWLLVAKLMHKVEIACEESKSDSNELQCVEATLSSLLSEGTNVAKMQAAHEKLEALENVIESLENGLESVFRRMVKTRACLLNIMTQ</sequence>
<accession>A0AAN9SW69</accession>
<protein>
    <recommendedName>
        <fullName evidence="5">DUF241 domain protein</fullName>
    </recommendedName>
</protein>
<dbReference type="PANTHER" id="PTHR33070">
    <property type="entry name" value="OS06G0725500 PROTEIN"/>
    <property type="match status" value="1"/>
</dbReference>
<name>A0AAN9SW69_PSOTE</name>
<proteinExistence type="predicted"/>
<gene>
    <name evidence="2" type="ORF">VNO78_08525</name>
    <name evidence="3" type="ORF">VNO78_08528</name>
</gene>